<feature type="region of interest" description="Disordered" evidence="1">
    <location>
        <begin position="1171"/>
        <end position="1268"/>
    </location>
</feature>
<feature type="transmembrane region" description="Helical" evidence="2">
    <location>
        <begin position="182"/>
        <end position="203"/>
    </location>
</feature>
<keyword evidence="2" id="KW-0812">Transmembrane</keyword>
<protein>
    <submittedName>
        <fullName evidence="3">Uncharacterized protein</fullName>
    </submittedName>
</protein>
<comment type="caution">
    <text evidence="3">The sequence shown here is derived from an EMBL/GenBank/DDBJ whole genome shotgun (WGS) entry which is preliminary data.</text>
</comment>
<feature type="region of interest" description="Disordered" evidence="1">
    <location>
        <begin position="1566"/>
        <end position="1594"/>
    </location>
</feature>
<feature type="region of interest" description="Disordered" evidence="1">
    <location>
        <begin position="219"/>
        <end position="241"/>
    </location>
</feature>
<name>A0AAN6JHS4_9BASI</name>
<feature type="compositionally biased region" description="Polar residues" evidence="1">
    <location>
        <begin position="797"/>
        <end position="811"/>
    </location>
</feature>
<feature type="compositionally biased region" description="Pro residues" evidence="1">
    <location>
        <begin position="1362"/>
        <end position="1374"/>
    </location>
</feature>
<feature type="region of interest" description="Disordered" evidence="1">
    <location>
        <begin position="269"/>
        <end position="336"/>
    </location>
</feature>
<feature type="region of interest" description="Disordered" evidence="1">
    <location>
        <begin position="362"/>
        <end position="404"/>
    </location>
</feature>
<feature type="compositionally biased region" description="Polar residues" evidence="1">
    <location>
        <begin position="47"/>
        <end position="60"/>
    </location>
</feature>
<feature type="region of interest" description="Disordered" evidence="1">
    <location>
        <begin position="39"/>
        <end position="60"/>
    </location>
</feature>
<evidence type="ECO:0000313" key="4">
    <source>
        <dbReference type="Proteomes" id="UP001176521"/>
    </source>
</evidence>
<feature type="compositionally biased region" description="Polar residues" evidence="1">
    <location>
        <begin position="993"/>
        <end position="1007"/>
    </location>
</feature>
<keyword evidence="2" id="KW-1133">Transmembrane helix</keyword>
<feature type="compositionally biased region" description="Low complexity" evidence="1">
    <location>
        <begin position="1071"/>
        <end position="1086"/>
    </location>
</feature>
<feature type="compositionally biased region" description="Polar residues" evidence="1">
    <location>
        <begin position="362"/>
        <end position="372"/>
    </location>
</feature>
<proteinExistence type="predicted"/>
<gene>
    <name evidence="3" type="ORF">OC842_006747</name>
</gene>
<feature type="region of interest" description="Disordered" evidence="1">
    <location>
        <begin position="1281"/>
        <end position="1489"/>
    </location>
</feature>
<feature type="compositionally biased region" description="Basic and acidic residues" evidence="1">
    <location>
        <begin position="1181"/>
        <end position="1195"/>
    </location>
</feature>
<keyword evidence="2" id="KW-0472">Membrane</keyword>
<organism evidence="3 4">
    <name type="scientific">Tilletia horrida</name>
    <dbReference type="NCBI Taxonomy" id="155126"/>
    <lineage>
        <taxon>Eukaryota</taxon>
        <taxon>Fungi</taxon>
        <taxon>Dikarya</taxon>
        <taxon>Basidiomycota</taxon>
        <taxon>Ustilaginomycotina</taxon>
        <taxon>Exobasidiomycetes</taxon>
        <taxon>Tilletiales</taxon>
        <taxon>Tilletiaceae</taxon>
        <taxon>Tilletia</taxon>
    </lineage>
</organism>
<feature type="compositionally biased region" description="Basic and acidic residues" evidence="1">
    <location>
        <begin position="1323"/>
        <end position="1334"/>
    </location>
</feature>
<feature type="region of interest" description="Disordered" evidence="1">
    <location>
        <begin position="92"/>
        <end position="120"/>
    </location>
</feature>
<feature type="compositionally biased region" description="Low complexity" evidence="1">
    <location>
        <begin position="681"/>
        <end position="692"/>
    </location>
</feature>
<feature type="compositionally biased region" description="Low complexity" evidence="1">
    <location>
        <begin position="309"/>
        <end position="336"/>
    </location>
</feature>
<feature type="compositionally biased region" description="Acidic residues" evidence="1">
    <location>
        <begin position="1308"/>
        <end position="1322"/>
    </location>
</feature>
<feature type="compositionally biased region" description="Polar residues" evidence="1">
    <location>
        <begin position="282"/>
        <end position="299"/>
    </location>
</feature>
<sequence>MSDSGAGSSCAAVPTTLYSTSYSTFFSTHYTTVRATATVTRSASGPRGTSGTNDGSGMGSASTMLTLSDIVTITTSRVVPTRTLFNCITDNSQPVPSSTTEPASTTTFFTPSSTTPTPSMTTSTLVTALSLPVTTPGVSNTSLELVTVTAYVGVTASPSASLEPNGPESPSSASTTSTHTQLIIALTVTLVSLALLSLLGFFLHRCCVGSARRARRADLDEKGGGGKHRRGPFHSRKDQEVRDALKSGKFGARMTLDDILRVAQRHELPHDDDEDDDEGHHPSSTTQPDSASGSSGRMQDSSEQRQRHSGQSRQSQQDQQHQQQQKQEQNQEEQQQYEEQTTAIIIAEEVDIVQVEEIAVTTSASASAQIEETSPIGPARLSSAVSRASTAAPRPSQGGASIRSAKVTAPIDRFGFLNMAISIQGHGDSGNGSGGGTGGPSFSSSVFSSLQNALASSSEPISGGRGGKAIEGEPPADLVNPASSGFLAGQRRRLSAMLPFRRSTTGSLLEGPGSTYGEQQQQAQTGSSESLSQNKRDSLKRQSTNKRLSALGIFYGSASKSDKNRLHQQLDMGPIGGGVPAVSDLVRSDSALGNHAAAEDNLDALYVAEDRLRFSAIVLTENEEITYLPAPREEEEGGEGQAQQQQQQAGIAEAVALMMEENEDEDKVDDEARLSGSLDSAPARAGAAGQAPLQSPTSVSASAYNTSLLTPSSLQDGSTFHPSTSSFTIASYQGTPSSVALTRNSSSTSIDGGSPRMTFTPIDKVELQSQVAAAAAGLDPHMPIRRVGSPAIVLSPTSAQAETQGLAQSSMSEERSAPRSASPVSHHPDSRAASPVLLRRPESTYSRLDGTSGGPGGVEVMYLDPMHGYMYSRTNTPTFDAASVIASSPIRHSINLPRAPYFPGGGGGGVGGDHTRPAPSMPLPNLPMYGSNFTRSGSVNSRSSESYANKRYTSGSASGLGLGAHLGPSRQGSIGGGAAAAAAARRSMSYRYSNGTGLHTRPGTATSTDDDGLPPSLYAHLDLPAVPPRSSFGSRDERRSEDAAGNLPISMALAAQLGLEADAIPEETGAEEGSSAGGYADPARRPASPRRSGRFSPISLRKLAEPFLRSTSPTSGVAPPATTSPALSPMVMPLHIDPPAMQSRDPSFIAASGTTSPLAVLVETLAIERSKSCDGGSAREVAAEMAREWEREMREQPQTSSDGHLPSNKGSGSSADSGSADAEASGHTTSASSTAPVPASQLLSRTKSDTAEETEVLVTEETETEIVVVEEFVEVVVPVGPAISRAQSRTQAIDEEDSNDSLISDSELHEDEDDDEDEDEGGSGDKHSPTDSRRPSPSPVDSRRHSPLLFNSKRASVVDALPTPPPRSPTPSMPLPISKDRLSWSHPKTNAHSTTNRYSTFIPPAAAGPGAAAVASKAVNGPSGGLPGSRSQSPYRNSAFILSSSATTRASRRMSAEVSSSSGSGSGSGSGASYSRDSTSTPPALSGPRKLITSVAASASTPTSARFSAYISSSSGPGTGPADMNGLSVSTTRNSGLAYGQGLFPTSSSSPLGAVFTIDENAKANSIGPNVSNNNNNNNSGSSSSNDDDDGSVSHLSHVGELLWRQTMGALAIANASAGDYAESALSHDRPGAAAAAAAAAAALAKVA</sequence>
<feature type="region of interest" description="Disordered" evidence="1">
    <location>
        <begin position="993"/>
        <end position="1044"/>
    </location>
</feature>
<feature type="compositionally biased region" description="Basic residues" evidence="1">
    <location>
        <begin position="225"/>
        <end position="234"/>
    </location>
</feature>
<dbReference type="EMBL" id="JAPDMQ010000663">
    <property type="protein sequence ID" value="KAK0521529.1"/>
    <property type="molecule type" value="Genomic_DNA"/>
</dbReference>
<feature type="region of interest" description="Disordered" evidence="1">
    <location>
        <begin position="453"/>
        <end position="483"/>
    </location>
</feature>
<feature type="region of interest" description="Disordered" evidence="1">
    <location>
        <begin position="1508"/>
        <end position="1529"/>
    </location>
</feature>
<evidence type="ECO:0000256" key="1">
    <source>
        <dbReference type="SAM" id="MobiDB-lite"/>
    </source>
</evidence>
<evidence type="ECO:0000313" key="3">
    <source>
        <dbReference type="EMBL" id="KAK0521529.1"/>
    </source>
</evidence>
<feature type="compositionally biased region" description="Polar residues" evidence="1">
    <location>
        <begin position="1429"/>
        <end position="1442"/>
    </location>
</feature>
<dbReference type="Proteomes" id="UP001176521">
    <property type="component" value="Unassembled WGS sequence"/>
</dbReference>
<evidence type="ECO:0000256" key="2">
    <source>
        <dbReference type="SAM" id="Phobius"/>
    </source>
</evidence>
<feature type="compositionally biased region" description="Low complexity" evidence="1">
    <location>
        <begin position="1403"/>
        <end position="1421"/>
    </location>
</feature>
<keyword evidence="4" id="KW-1185">Reference proteome</keyword>
<feature type="compositionally biased region" description="Low complexity" evidence="1">
    <location>
        <begin position="1570"/>
        <end position="1585"/>
    </location>
</feature>
<accession>A0AAN6JHS4</accession>
<feature type="compositionally biased region" description="Low complexity" evidence="1">
    <location>
        <begin position="1210"/>
        <end position="1240"/>
    </location>
</feature>
<reference evidence="3" key="1">
    <citation type="journal article" date="2023" name="PhytoFront">
        <title>Draft Genome Resources of Seven Strains of Tilletia horrida, Causal Agent of Kernel Smut of Rice.</title>
        <authorList>
            <person name="Khanal S."/>
            <person name="Antony Babu S."/>
            <person name="Zhou X.G."/>
        </authorList>
    </citation>
    <scope>NUCLEOTIDE SEQUENCE</scope>
    <source>
        <strain evidence="3">TX3</strain>
    </source>
</reference>
<feature type="region of interest" description="Disordered" evidence="1">
    <location>
        <begin position="679"/>
        <end position="698"/>
    </location>
</feature>
<feature type="compositionally biased region" description="Low complexity" evidence="1">
    <location>
        <begin position="1471"/>
        <end position="1480"/>
    </location>
</feature>
<feature type="region of interest" description="Disordered" evidence="1">
    <location>
        <begin position="797"/>
        <end position="856"/>
    </location>
</feature>
<feature type="compositionally biased region" description="Low complexity" evidence="1">
    <location>
        <begin position="96"/>
        <end position="120"/>
    </location>
</feature>
<feature type="region of interest" description="Disordered" evidence="1">
    <location>
        <begin position="1067"/>
        <end position="1098"/>
    </location>
</feature>
<feature type="compositionally biased region" description="Polar residues" evidence="1">
    <location>
        <begin position="516"/>
        <end position="533"/>
    </location>
</feature>
<feature type="compositionally biased region" description="Polar residues" evidence="1">
    <location>
        <begin position="1386"/>
        <end position="1399"/>
    </location>
</feature>
<feature type="compositionally biased region" description="Acidic residues" evidence="1">
    <location>
        <begin position="1251"/>
        <end position="1264"/>
    </location>
</feature>
<feature type="region of interest" description="Disordered" evidence="1">
    <location>
        <begin position="497"/>
        <end position="543"/>
    </location>
</feature>